<evidence type="ECO:0000256" key="10">
    <source>
        <dbReference type="ARBA" id="ARBA00023288"/>
    </source>
</evidence>
<keyword evidence="15" id="KW-1185">Reference proteome</keyword>
<name>A0ABD1M4H3_9FABA</name>
<evidence type="ECO:0000256" key="11">
    <source>
        <dbReference type="ARBA" id="ARBA00024686"/>
    </source>
</evidence>
<dbReference type="Gene3D" id="2.30.180.10">
    <property type="entry name" value="FAS1 domain"/>
    <property type="match status" value="2"/>
</dbReference>
<keyword evidence="3" id="KW-1003">Cell membrane</keyword>
<comment type="similarity">
    <text evidence="2">Belongs to the fasciclin-like AGP family.</text>
</comment>
<evidence type="ECO:0000256" key="8">
    <source>
        <dbReference type="ARBA" id="ARBA00023136"/>
    </source>
</evidence>
<keyword evidence="5" id="KW-0732">Signal</keyword>
<dbReference type="PANTHER" id="PTHR32382">
    <property type="entry name" value="FASCICLIN-LIKE ARABINOGALACTAN PROTEIN"/>
    <property type="match status" value="1"/>
</dbReference>
<feature type="region of interest" description="Disordered" evidence="12">
    <location>
        <begin position="361"/>
        <end position="425"/>
    </location>
</feature>
<reference evidence="14 15" key="1">
    <citation type="submission" date="2024-08" db="EMBL/GenBank/DDBJ databases">
        <title>Insights into the chromosomal genome structure of Flemingia macrophylla.</title>
        <authorList>
            <person name="Ding Y."/>
            <person name="Zhao Y."/>
            <person name="Bi W."/>
            <person name="Wu M."/>
            <person name="Zhao G."/>
            <person name="Gong Y."/>
            <person name="Li W."/>
            <person name="Zhang P."/>
        </authorList>
    </citation>
    <scope>NUCLEOTIDE SEQUENCE [LARGE SCALE GENOMIC DNA]</scope>
    <source>
        <strain evidence="14">DYQJB</strain>
        <tissue evidence="14">Leaf</tissue>
    </source>
</reference>
<gene>
    <name evidence="14" type="ORF">Fmac_018019</name>
</gene>
<sequence length="452" mass="46406">MVNPLTLASLNKLLTLSLTHFPHSLYCNMARANLLPLLSAAVLLGLSAVVSGHNITDILAADPSYSQFNDYLSRTGLAGEINTRQTITVLVLNNAAFSAATAGHPLSVVKSLLSLHVLLDYFDNTKLHQITNGTTLSTTLYQTTGTAHGNVGSVNITDLKGGKVAFASAAPGSKLDSTYTKSVKQIPYNISVVEISAPIIAPGILAAPPPSSALNFTALLEKAGCKTFASLVSSNGLAKTFQSTADKGLTIFAPNDEAFKAKGVPDLRKLTNAEVVSLLQYHATAKYLPVGTLKTTKGSVDTLASNGAGKYDFTVSVAGDSVTLHTGVDSSRIADTVLDSTPLSIYSVDSVLLPPELFANSPSPSPSISPAPEPASAPSPSPKLAPSPSPLPASPPAPAGDTPAGSPADAPSTEAERSTSGKSDGVHVKASAVFTVTVTALSTFVVFAVCAI</sequence>
<feature type="compositionally biased region" description="Pro residues" evidence="12">
    <location>
        <begin position="363"/>
        <end position="398"/>
    </location>
</feature>
<protein>
    <recommendedName>
        <fullName evidence="13">FAS1 domain-containing protein</fullName>
    </recommendedName>
</protein>
<keyword evidence="4" id="KW-0336">GPI-anchor</keyword>
<dbReference type="GO" id="GO:0005886">
    <property type="term" value="C:plasma membrane"/>
    <property type="evidence" value="ECO:0007669"/>
    <property type="project" value="UniProtKB-SubCell"/>
</dbReference>
<dbReference type="InterPro" id="IPR000782">
    <property type="entry name" value="FAS1_domain"/>
</dbReference>
<evidence type="ECO:0000256" key="3">
    <source>
        <dbReference type="ARBA" id="ARBA00022475"/>
    </source>
</evidence>
<dbReference type="SUPFAM" id="SSF82153">
    <property type="entry name" value="FAS1 domain"/>
    <property type="match status" value="2"/>
</dbReference>
<evidence type="ECO:0000256" key="9">
    <source>
        <dbReference type="ARBA" id="ARBA00023180"/>
    </source>
</evidence>
<dbReference type="SMART" id="SM00554">
    <property type="entry name" value="FAS1"/>
    <property type="match status" value="1"/>
</dbReference>
<dbReference type="PROSITE" id="PS50213">
    <property type="entry name" value="FAS1"/>
    <property type="match status" value="2"/>
</dbReference>
<dbReference type="EMBL" id="JBGMDY010000006">
    <property type="protein sequence ID" value="KAL2330438.1"/>
    <property type="molecule type" value="Genomic_DNA"/>
</dbReference>
<keyword evidence="9" id="KW-0325">Glycoprotein</keyword>
<evidence type="ECO:0000256" key="6">
    <source>
        <dbReference type="ARBA" id="ARBA00022737"/>
    </source>
</evidence>
<dbReference type="Pfam" id="PF02469">
    <property type="entry name" value="Fasciclin"/>
    <property type="match status" value="2"/>
</dbReference>
<keyword evidence="8" id="KW-0472">Membrane</keyword>
<evidence type="ECO:0000256" key="12">
    <source>
        <dbReference type="SAM" id="MobiDB-lite"/>
    </source>
</evidence>
<evidence type="ECO:0000256" key="5">
    <source>
        <dbReference type="ARBA" id="ARBA00022729"/>
    </source>
</evidence>
<comment type="subcellular location">
    <subcellularLocation>
        <location evidence="1">Cell membrane</location>
        <topology evidence="1">Lipid-anchor</topology>
        <topology evidence="1">GPI-anchor</topology>
    </subcellularLocation>
</comment>
<comment type="caution">
    <text evidence="14">The sequence shown here is derived from an EMBL/GenBank/DDBJ whole genome shotgun (WGS) entry which is preliminary data.</text>
</comment>
<comment type="function">
    <text evidence="11">May be a cell surface adhesion protein.</text>
</comment>
<evidence type="ECO:0000259" key="13">
    <source>
        <dbReference type="PROSITE" id="PS50213"/>
    </source>
</evidence>
<dbReference type="FunFam" id="2.30.180.10:FF:000010">
    <property type="entry name" value="Fasciclin-like arabinogalactan protein 2"/>
    <property type="match status" value="1"/>
</dbReference>
<keyword evidence="6" id="KW-0677">Repeat</keyword>
<keyword evidence="10" id="KW-0449">Lipoprotein</keyword>
<dbReference type="InterPro" id="IPR033254">
    <property type="entry name" value="Plant_FLA"/>
</dbReference>
<dbReference type="PANTHER" id="PTHR32382:SF5">
    <property type="entry name" value="FASCICLIN-LIKE ARABINOGALACTAN PROTEIN 8"/>
    <property type="match status" value="1"/>
</dbReference>
<evidence type="ECO:0000256" key="4">
    <source>
        <dbReference type="ARBA" id="ARBA00022622"/>
    </source>
</evidence>
<evidence type="ECO:0000313" key="14">
    <source>
        <dbReference type="EMBL" id="KAL2330438.1"/>
    </source>
</evidence>
<dbReference type="AlphaFoldDB" id="A0ABD1M4H3"/>
<evidence type="ECO:0000256" key="7">
    <source>
        <dbReference type="ARBA" id="ARBA00022974"/>
    </source>
</evidence>
<keyword evidence="7" id="KW-0654">Proteoglycan</keyword>
<dbReference type="GO" id="GO:0098552">
    <property type="term" value="C:side of membrane"/>
    <property type="evidence" value="ECO:0007669"/>
    <property type="project" value="UniProtKB-KW"/>
</dbReference>
<feature type="domain" description="FAS1" evidence="13">
    <location>
        <begin position="212"/>
        <end position="352"/>
    </location>
</feature>
<dbReference type="FunFam" id="2.30.180.10:FF:000008">
    <property type="entry name" value="Fasciclin-like arabinogalactan protein 10"/>
    <property type="match status" value="1"/>
</dbReference>
<evidence type="ECO:0000256" key="1">
    <source>
        <dbReference type="ARBA" id="ARBA00004609"/>
    </source>
</evidence>
<evidence type="ECO:0000313" key="15">
    <source>
        <dbReference type="Proteomes" id="UP001603857"/>
    </source>
</evidence>
<accession>A0ABD1M4H3</accession>
<dbReference type="Proteomes" id="UP001603857">
    <property type="component" value="Unassembled WGS sequence"/>
</dbReference>
<feature type="domain" description="FAS1" evidence="13">
    <location>
        <begin position="52"/>
        <end position="199"/>
    </location>
</feature>
<dbReference type="InterPro" id="IPR036378">
    <property type="entry name" value="FAS1_dom_sf"/>
</dbReference>
<feature type="compositionally biased region" description="Basic and acidic residues" evidence="12">
    <location>
        <begin position="414"/>
        <end position="425"/>
    </location>
</feature>
<evidence type="ECO:0000256" key="2">
    <source>
        <dbReference type="ARBA" id="ARBA00007843"/>
    </source>
</evidence>
<proteinExistence type="inferred from homology"/>
<organism evidence="14 15">
    <name type="scientific">Flemingia macrophylla</name>
    <dbReference type="NCBI Taxonomy" id="520843"/>
    <lineage>
        <taxon>Eukaryota</taxon>
        <taxon>Viridiplantae</taxon>
        <taxon>Streptophyta</taxon>
        <taxon>Embryophyta</taxon>
        <taxon>Tracheophyta</taxon>
        <taxon>Spermatophyta</taxon>
        <taxon>Magnoliopsida</taxon>
        <taxon>eudicotyledons</taxon>
        <taxon>Gunneridae</taxon>
        <taxon>Pentapetalae</taxon>
        <taxon>rosids</taxon>
        <taxon>fabids</taxon>
        <taxon>Fabales</taxon>
        <taxon>Fabaceae</taxon>
        <taxon>Papilionoideae</taxon>
        <taxon>50 kb inversion clade</taxon>
        <taxon>NPAAA clade</taxon>
        <taxon>indigoferoid/millettioid clade</taxon>
        <taxon>Phaseoleae</taxon>
        <taxon>Flemingia</taxon>
    </lineage>
</organism>